<gene>
    <name evidence="1" type="ORF">EZS28_054900</name>
</gene>
<organism evidence="1 2">
    <name type="scientific">Streblomastix strix</name>
    <dbReference type="NCBI Taxonomy" id="222440"/>
    <lineage>
        <taxon>Eukaryota</taxon>
        <taxon>Metamonada</taxon>
        <taxon>Preaxostyla</taxon>
        <taxon>Oxymonadida</taxon>
        <taxon>Streblomastigidae</taxon>
        <taxon>Streblomastix</taxon>
    </lineage>
</organism>
<dbReference type="AlphaFoldDB" id="A0A5J4Q9M6"/>
<evidence type="ECO:0000313" key="1">
    <source>
        <dbReference type="EMBL" id="KAA6318756.1"/>
    </source>
</evidence>
<feature type="non-terminal residue" evidence="1">
    <location>
        <position position="105"/>
    </location>
</feature>
<dbReference type="EMBL" id="SNRW01046127">
    <property type="protein sequence ID" value="KAA6318756.1"/>
    <property type="molecule type" value="Genomic_DNA"/>
</dbReference>
<protein>
    <submittedName>
        <fullName evidence="1">Uncharacterized protein</fullName>
    </submittedName>
</protein>
<proteinExistence type="predicted"/>
<reference evidence="1 2" key="1">
    <citation type="submission" date="2019-03" db="EMBL/GenBank/DDBJ databases">
        <title>Single cell metagenomics reveals metabolic interactions within the superorganism composed of flagellate Streblomastix strix and complex community of Bacteroidetes bacteria on its surface.</title>
        <authorList>
            <person name="Treitli S.C."/>
            <person name="Kolisko M."/>
            <person name="Husnik F."/>
            <person name="Keeling P."/>
            <person name="Hampl V."/>
        </authorList>
    </citation>
    <scope>NUCLEOTIDE SEQUENCE [LARGE SCALE GENOMIC DNA]</scope>
    <source>
        <strain evidence="1">ST1C</strain>
    </source>
</reference>
<comment type="caution">
    <text evidence="1">The sequence shown here is derived from an EMBL/GenBank/DDBJ whole genome shotgun (WGS) entry which is preliminary data.</text>
</comment>
<evidence type="ECO:0000313" key="2">
    <source>
        <dbReference type="Proteomes" id="UP000324800"/>
    </source>
</evidence>
<sequence length="105" mass="12258">MIPKQSTKRVDIQVTRQALQDSGNRTAPDIQQNIKHQKVNIIKETKQQSETKARVESEGIWRGRTQFSFTDQKEACPRLCIEWQEWMDPSYHMDIGNELKLIGCL</sequence>
<dbReference type="Proteomes" id="UP000324800">
    <property type="component" value="Unassembled WGS sequence"/>
</dbReference>
<accession>A0A5J4Q9M6</accession>
<name>A0A5J4Q9M6_9EUKA</name>